<organism evidence="3">
    <name type="scientific">uncultured Friedmanniella sp</name>
    <dbReference type="NCBI Taxonomy" id="335381"/>
    <lineage>
        <taxon>Bacteria</taxon>
        <taxon>Bacillati</taxon>
        <taxon>Actinomycetota</taxon>
        <taxon>Actinomycetes</taxon>
        <taxon>Propionibacteriales</taxon>
        <taxon>Nocardioidaceae</taxon>
        <taxon>Friedmanniella</taxon>
        <taxon>environmental samples</taxon>
    </lineage>
</organism>
<dbReference type="Pfam" id="PF18029">
    <property type="entry name" value="Glyoxalase_6"/>
    <property type="match status" value="2"/>
</dbReference>
<dbReference type="InterPro" id="IPR037523">
    <property type="entry name" value="VOC_core"/>
</dbReference>
<dbReference type="InterPro" id="IPR029068">
    <property type="entry name" value="Glyas_Bleomycin-R_OHBP_Dase"/>
</dbReference>
<evidence type="ECO:0000313" key="3">
    <source>
        <dbReference type="EMBL" id="CAA9292178.1"/>
    </source>
</evidence>
<evidence type="ECO:0000259" key="2">
    <source>
        <dbReference type="PROSITE" id="PS51819"/>
    </source>
</evidence>
<accession>A0A6J4K0U3</accession>
<dbReference type="InterPro" id="IPR041581">
    <property type="entry name" value="Glyoxalase_6"/>
</dbReference>
<feature type="region of interest" description="Disordered" evidence="1">
    <location>
        <begin position="84"/>
        <end position="124"/>
    </location>
</feature>
<dbReference type="AlphaFoldDB" id="A0A6J4K0U3"/>
<reference evidence="3" key="1">
    <citation type="submission" date="2020-02" db="EMBL/GenBank/DDBJ databases">
        <authorList>
            <person name="Meier V. D."/>
        </authorList>
    </citation>
    <scope>NUCLEOTIDE SEQUENCE</scope>
    <source>
        <strain evidence="3">AVDCRST_MAG61</strain>
    </source>
</reference>
<dbReference type="EMBL" id="CADCTT010000041">
    <property type="protein sequence ID" value="CAA9292178.1"/>
    <property type="molecule type" value="Genomic_DNA"/>
</dbReference>
<sequence length="243" mass="25919">MTGWLHVVLAVPGAGPTARFWSAALGWSLGEPWPGHPERRSFVPPHGDPYVHLQQIGSEPTAHLELEVAELDAAAARMVALGAEPAPQTPEGPTLRSPGGLTFRLVPQHPRRRPDPVTGPSGSRRRLVQVCLDLPPQHVDAEVTFWRAALPWREVGLDGPEFLGRLVPPTGEPLQVLLQQLGPDDGGRTTRLHLDLGSDDVDADVALVTSLGAEELHRGDGFVALRDPAGAAFCVTANAPDAP</sequence>
<gene>
    <name evidence="3" type="ORF">AVDCRST_MAG61-359</name>
</gene>
<dbReference type="SUPFAM" id="SSF54593">
    <property type="entry name" value="Glyoxalase/Bleomycin resistance protein/Dihydroxybiphenyl dioxygenase"/>
    <property type="match status" value="2"/>
</dbReference>
<feature type="domain" description="VOC" evidence="2">
    <location>
        <begin position="3"/>
        <end position="130"/>
    </location>
</feature>
<evidence type="ECO:0000256" key="1">
    <source>
        <dbReference type="SAM" id="MobiDB-lite"/>
    </source>
</evidence>
<proteinExistence type="predicted"/>
<dbReference type="PANTHER" id="PTHR35908:SF1">
    <property type="entry name" value="CONSERVED PROTEIN"/>
    <property type="match status" value="1"/>
</dbReference>
<dbReference type="Gene3D" id="3.10.180.10">
    <property type="entry name" value="2,3-Dihydroxybiphenyl 1,2-Dioxygenase, domain 1"/>
    <property type="match status" value="2"/>
</dbReference>
<dbReference type="PANTHER" id="PTHR35908">
    <property type="entry name" value="HYPOTHETICAL FUSION PROTEIN"/>
    <property type="match status" value="1"/>
</dbReference>
<name>A0A6J4K0U3_9ACTN</name>
<protein>
    <recommendedName>
        <fullName evidence="2">VOC domain-containing protein</fullName>
    </recommendedName>
</protein>
<dbReference type="PROSITE" id="PS51819">
    <property type="entry name" value="VOC"/>
    <property type="match status" value="1"/>
</dbReference>